<keyword evidence="1" id="KW-1133">Transmembrane helix</keyword>
<evidence type="ECO:0000256" key="1">
    <source>
        <dbReference type="SAM" id="Phobius"/>
    </source>
</evidence>
<feature type="transmembrane region" description="Helical" evidence="1">
    <location>
        <begin position="221"/>
        <end position="241"/>
    </location>
</feature>
<proteinExistence type="predicted"/>
<organism evidence="2">
    <name type="scientific">freshwater metagenome</name>
    <dbReference type="NCBI Taxonomy" id="449393"/>
    <lineage>
        <taxon>unclassified sequences</taxon>
        <taxon>metagenomes</taxon>
        <taxon>ecological metagenomes</taxon>
    </lineage>
</organism>
<feature type="transmembrane region" description="Helical" evidence="1">
    <location>
        <begin position="108"/>
        <end position="126"/>
    </location>
</feature>
<feature type="transmembrane region" description="Helical" evidence="1">
    <location>
        <begin position="132"/>
        <end position="150"/>
    </location>
</feature>
<dbReference type="EMBL" id="CAEZTS010000118">
    <property type="protein sequence ID" value="CAB4584978.1"/>
    <property type="molecule type" value="Genomic_DNA"/>
</dbReference>
<feature type="transmembrane region" description="Helical" evidence="1">
    <location>
        <begin position="183"/>
        <end position="209"/>
    </location>
</feature>
<reference evidence="2" key="1">
    <citation type="submission" date="2020-05" db="EMBL/GenBank/DDBJ databases">
        <authorList>
            <person name="Chiriac C."/>
            <person name="Salcher M."/>
            <person name="Ghai R."/>
            <person name="Kavagutti S V."/>
        </authorList>
    </citation>
    <scope>NUCLEOTIDE SEQUENCE</scope>
</reference>
<accession>A0A6J6FKJ4</accession>
<evidence type="ECO:0000313" key="2">
    <source>
        <dbReference type="EMBL" id="CAB4584978.1"/>
    </source>
</evidence>
<feature type="transmembrane region" description="Helical" evidence="1">
    <location>
        <begin position="288"/>
        <end position="309"/>
    </location>
</feature>
<protein>
    <submittedName>
        <fullName evidence="2">Unannotated protein</fullName>
    </submittedName>
</protein>
<keyword evidence="1" id="KW-0472">Membrane</keyword>
<dbReference type="AlphaFoldDB" id="A0A6J6FKJ4"/>
<feature type="transmembrane region" description="Helical" evidence="1">
    <location>
        <begin position="12"/>
        <end position="31"/>
    </location>
</feature>
<feature type="transmembrane region" description="Helical" evidence="1">
    <location>
        <begin position="350"/>
        <end position="367"/>
    </location>
</feature>
<feature type="transmembrane region" description="Helical" evidence="1">
    <location>
        <begin position="379"/>
        <end position="396"/>
    </location>
</feature>
<sequence>MIRNRLRRPSERTIAGAVAALVAVVVGLVQFRDGIVHLLDTVSYWSGAQAVADGRPFTSRLAPSFSNFDAVDFVQRDGRIPFVDFPLGYPLVAGSIGRFIGVRNAMQLVTIVSLAAMAWAAVAGAPKNSKRAQTVLLGAVGVLIVLLPTTRCVTQGALSEPFFCAVAVWYVVSLARFRQGGSFAPVAILGASLGLLRFIGGPLVLMAAWEHHHRHRDPLRAGLLALGMIAPMASNALWASMSGGGHNAGWRGLHGDDISFLVRSVGGWFDSRQGDLRRTYFTLDGASWWSWVVAFVWLSAIAVAVIGMMRRNGRLPATAELALVASGIVTAGLVLGMLGFDGLVTPDNRLMLPSGVLTLMAIAWIVVDRFESIPARARFLVPALLLLWTIVAVAPQKVGERFSDNSGPRRYSLVAEQTGASVIVANDADALHWDTGLSAVYPPQSIMPLTGEPVDERSIYAALPCALWRHDGVVVLSSEAFLVVNRELLDEQVGVGNLSFERVGSTEIYRPTDDACR</sequence>
<keyword evidence="1" id="KW-0812">Transmembrane</keyword>
<name>A0A6J6FKJ4_9ZZZZ</name>
<feature type="transmembrane region" description="Helical" evidence="1">
    <location>
        <begin position="321"/>
        <end position="344"/>
    </location>
</feature>
<gene>
    <name evidence="2" type="ORF">UFOPK1722_01286</name>
</gene>